<comment type="caution">
    <text evidence="1">The sequence shown here is derived from an EMBL/GenBank/DDBJ whole genome shotgun (WGS) entry which is preliminary data.</text>
</comment>
<name>A0ABR1H4B3_9HYPO</name>
<evidence type="ECO:0000313" key="1">
    <source>
        <dbReference type="EMBL" id="KAK7415902.1"/>
    </source>
</evidence>
<gene>
    <name evidence="1" type="ORF">QQZ08_012214</name>
</gene>
<dbReference type="EMBL" id="JAZAVK010000226">
    <property type="protein sequence ID" value="KAK7415902.1"/>
    <property type="molecule type" value="Genomic_DNA"/>
</dbReference>
<reference evidence="1 2" key="1">
    <citation type="journal article" date="2025" name="Microbiol. Resour. Announc.">
        <title>Draft genome sequences for Neonectria magnoliae and Neonectria punicea, canker pathogens of Liriodendron tulipifera and Acer saccharum in West Virginia.</title>
        <authorList>
            <person name="Petronek H.M."/>
            <person name="Kasson M.T."/>
            <person name="Metheny A.M."/>
            <person name="Stauder C.M."/>
            <person name="Lovett B."/>
            <person name="Lynch S.C."/>
            <person name="Garnas J.R."/>
            <person name="Kasson L.R."/>
            <person name="Stajich J.E."/>
        </authorList>
    </citation>
    <scope>NUCLEOTIDE SEQUENCE [LARGE SCALE GENOMIC DNA]</scope>
    <source>
        <strain evidence="1 2">NRRL 64651</strain>
    </source>
</reference>
<sequence length="300" mass="33617">MGIADDLLETIRQSDLHEISSADDLVKHIVLDTVTFPDKFKWAGLGEHILDIFEGEAAIQHSGYANKPIHEAAKCIWEVKDIRDELRLIRKVFEKQLEVVKEFVKVYPPQKDKISKDCPDPDSFREAFIRNSGLEALIQRVKHMDEDAAAILEGVSVSPQTSSPSSISPSKSSIAWLSEYAQDVKNSKPERARLLQAATQLNSVSQHVQQLLQSPRGPKLHASRKLAQAMGDGKAQLFWLEGLPSNSGRFSSLMWSFQKKKVDGAILELERCTGIVHNVLQVDVADVILKMDDKAENDRR</sequence>
<accession>A0ABR1H4B3</accession>
<organism evidence="1 2">
    <name type="scientific">Neonectria magnoliae</name>
    <dbReference type="NCBI Taxonomy" id="2732573"/>
    <lineage>
        <taxon>Eukaryota</taxon>
        <taxon>Fungi</taxon>
        <taxon>Dikarya</taxon>
        <taxon>Ascomycota</taxon>
        <taxon>Pezizomycotina</taxon>
        <taxon>Sordariomycetes</taxon>
        <taxon>Hypocreomycetidae</taxon>
        <taxon>Hypocreales</taxon>
        <taxon>Nectriaceae</taxon>
        <taxon>Neonectria</taxon>
    </lineage>
</organism>
<keyword evidence="2" id="KW-1185">Reference proteome</keyword>
<evidence type="ECO:0000313" key="2">
    <source>
        <dbReference type="Proteomes" id="UP001498421"/>
    </source>
</evidence>
<dbReference type="Proteomes" id="UP001498421">
    <property type="component" value="Unassembled WGS sequence"/>
</dbReference>
<proteinExistence type="predicted"/>
<protein>
    <submittedName>
        <fullName evidence="1">Uncharacterized protein</fullName>
    </submittedName>
</protein>